<protein>
    <recommendedName>
        <fullName evidence="4">BZIP domain-containing protein</fullName>
    </recommendedName>
</protein>
<evidence type="ECO:0000256" key="1">
    <source>
        <dbReference type="SAM" id="MobiDB-lite"/>
    </source>
</evidence>
<dbReference type="CDD" id="cd14688">
    <property type="entry name" value="bZIP_YAP"/>
    <property type="match status" value="1"/>
</dbReference>
<evidence type="ECO:0000313" key="3">
    <source>
        <dbReference type="Proteomes" id="UP000826661"/>
    </source>
</evidence>
<dbReference type="PANTHER" id="PTHR40618">
    <property type="entry name" value="B-ZIP TRANSCRIPTION FACTOR (EUROFUNG)-RELATED"/>
    <property type="match status" value="1"/>
</dbReference>
<dbReference type="Proteomes" id="UP000826661">
    <property type="component" value="Chromosome VI"/>
</dbReference>
<keyword evidence="3" id="KW-1185">Reference proteome</keyword>
<evidence type="ECO:0000313" key="2">
    <source>
        <dbReference type="EMBL" id="QYT04219.1"/>
    </source>
</evidence>
<sequence>MSARGVSKRAKGRPRKEGSVTDSPAKIQREKNRQAQSIFRARKRATEVASELRISQLEDIVDRMGDTFLTLVNHVIRSNQKQKDLVLAERLQESIHTFLTLAANSSDPRWDSPDYGNQGDIRQPTPQLAWNPGNERTVSPAAIVEDTSSSQQILDLPIWGSQNSSNLWGLLDQFDPTPSSFPELTVSPANVLGNGWTKDLPFSYTATLGQVVGHPIAQSMGTLIIQATLYYVYYILLEANDPLCSDAAKDIFRYALKLHSRDELLFNIRWFLGPGQREAYRLGITGFQIMNAQNSEGFPTLSPAVDSDALSDIQTQKRHSSSLQQSLLNASGVEAYLLHHGLRRITQDVLEIDLEQRDNSREAQMEANTTRKPNLINANVFFPAVPQGGSRVTTVPTQRAPTKQAVRFSESTFIRFLATQASHCLAYGPGYRKDRLPDLIKAASLPLGWKL</sequence>
<reference evidence="2 3" key="1">
    <citation type="journal article" date="2021" name="BMC Genomics">
        <title>Telomere-to-telomere genome assembly of asparaginase-producing Trichoderma simmonsii.</title>
        <authorList>
            <person name="Chung D."/>
            <person name="Kwon Y.M."/>
            <person name="Yang Y."/>
        </authorList>
    </citation>
    <scope>NUCLEOTIDE SEQUENCE [LARGE SCALE GENOMIC DNA]</scope>
    <source>
        <strain evidence="2 3">GH-Sj1</strain>
    </source>
</reference>
<evidence type="ECO:0008006" key="4">
    <source>
        <dbReference type="Google" id="ProtNLM"/>
    </source>
</evidence>
<accession>A0A8G0LMU7</accession>
<dbReference type="PANTHER" id="PTHR40618:SF1">
    <property type="entry name" value="B-ZIP TRANSCRIPTION FACTOR (EUROFUNG)"/>
    <property type="match status" value="1"/>
</dbReference>
<proteinExistence type="predicted"/>
<gene>
    <name evidence="2" type="ORF">H0G86_011143</name>
</gene>
<dbReference type="EMBL" id="CP075869">
    <property type="protein sequence ID" value="QYT04219.1"/>
    <property type="molecule type" value="Genomic_DNA"/>
</dbReference>
<feature type="compositionally biased region" description="Basic residues" evidence="1">
    <location>
        <begin position="1"/>
        <end position="14"/>
    </location>
</feature>
<name>A0A8G0LMU7_9HYPO</name>
<organism evidence="2 3">
    <name type="scientific">Trichoderma simmonsii</name>
    <dbReference type="NCBI Taxonomy" id="1491479"/>
    <lineage>
        <taxon>Eukaryota</taxon>
        <taxon>Fungi</taxon>
        <taxon>Dikarya</taxon>
        <taxon>Ascomycota</taxon>
        <taxon>Pezizomycotina</taxon>
        <taxon>Sordariomycetes</taxon>
        <taxon>Hypocreomycetidae</taxon>
        <taxon>Hypocreales</taxon>
        <taxon>Hypocreaceae</taxon>
        <taxon>Trichoderma</taxon>
    </lineage>
</organism>
<dbReference type="AlphaFoldDB" id="A0A8G0LMU7"/>
<feature type="region of interest" description="Disordered" evidence="1">
    <location>
        <begin position="1"/>
        <end position="37"/>
    </location>
</feature>